<keyword evidence="10" id="KW-0479">Metal-binding</keyword>
<keyword evidence="5" id="KW-0653">Protein transport</keyword>
<evidence type="ECO:0000256" key="7">
    <source>
        <dbReference type="ARBA" id="ARBA00023134"/>
    </source>
</evidence>
<dbReference type="InterPro" id="IPR005225">
    <property type="entry name" value="Small_GTP-bd"/>
</dbReference>
<dbReference type="PROSITE" id="PS51419">
    <property type="entry name" value="RAB"/>
    <property type="match status" value="1"/>
</dbReference>
<feature type="binding site" evidence="9">
    <location>
        <position position="69"/>
    </location>
    <ligand>
        <name>GTP</name>
        <dbReference type="ChEBI" id="CHEBI:37565"/>
    </ligand>
</feature>
<dbReference type="GO" id="GO:0016192">
    <property type="term" value="P:vesicle-mediated transport"/>
    <property type="evidence" value="ECO:0007669"/>
    <property type="project" value="UniProtKB-KW"/>
</dbReference>
<dbReference type="OMA" id="DWLCNEL"/>
<dbReference type="AlphaFoldDB" id="L8H3G5"/>
<dbReference type="GO" id="GO:0003924">
    <property type="term" value="F:GTPase activity"/>
    <property type="evidence" value="ECO:0007669"/>
    <property type="project" value="InterPro"/>
</dbReference>
<keyword evidence="5" id="KW-0813">Transport</keyword>
<dbReference type="PRINTS" id="PR00328">
    <property type="entry name" value="SAR1GTPBP"/>
</dbReference>
<comment type="subcellular location">
    <subcellularLocation>
        <location evidence="1">Golgi apparatus</location>
    </subcellularLocation>
</comment>
<evidence type="ECO:0000256" key="2">
    <source>
        <dbReference type="ARBA" id="ARBA00010290"/>
    </source>
</evidence>
<dbReference type="OrthoDB" id="2011769at2759"/>
<dbReference type="GO" id="GO:0005525">
    <property type="term" value="F:GTP binding"/>
    <property type="evidence" value="ECO:0007669"/>
    <property type="project" value="UniProtKB-KW"/>
</dbReference>
<dbReference type="InterPro" id="IPR024156">
    <property type="entry name" value="Small_GTPase_ARF"/>
</dbReference>
<feature type="binding site" evidence="9">
    <location>
        <begin position="125"/>
        <end position="128"/>
    </location>
    <ligand>
        <name>GTP</name>
        <dbReference type="ChEBI" id="CHEBI:37565"/>
    </ligand>
</feature>
<dbReference type="NCBIfam" id="TIGR00231">
    <property type="entry name" value="small_GTP"/>
    <property type="match status" value="1"/>
</dbReference>
<dbReference type="CDD" id="cd00878">
    <property type="entry name" value="Arf_Arl"/>
    <property type="match status" value="1"/>
</dbReference>
<dbReference type="EMBL" id="KB007932">
    <property type="protein sequence ID" value="ELR19777.1"/>
    <property type="molecule type" value="Genomic_DNA"/>
</dbReference>
<dbReference type="Pfam" id="PF00025">
    <property type="entry name" value="Arf"/>
    <property type="match status" value="1"/>
</dbReference>
<dbReference type="KEGG" id="acan:ACA1_201450"/>
<feature type="binding site" evidence="10">
    <location>
        <position position="47"/>
    </location>
    <ligand>
        <name>Mg(2+)</name>
        <dbReference type="ChEBI" id="CHEBI:18420"/>
    </ligand>
</feature>
<evidence type="ECO:0000256" key="10">
    <source>
        <dbReference type="PIRSR" id="PIRSR606689-2"/>
    </source>
</evidence>
<dbReference type="SMART" id="SM00177">
    <property type="entry name" value="ARF"/>
    <property type="match status" value="1"/>
</dbReference>
<dbReference type="SMART" id="SM00178">
    <property type="entry name" value="SAR"/>
    <property type="match status" value="1"/>
</dbReference>
<dbReference type="GO" id="GO:0015031">
    <property type="term" value="P:protein transport"/>
    <property type="evidence" value="ECO:0007669"/>
    <property type="project" value="UniProtKB-KW"/>
</dbReference>
<dbReference type="GeneID" id="14920608"/>
<dbReference type="GO" id="GO:0005794">
    <property type="term" value="C:Golgi apparatus"/>
    <property type="evidence" value="ECO:0007669"/>
    <property type="project" value="UniProtKB-SubCell"/>
</dbReference>
<dbReference type="PANTHER" id="PTHR11711">
    <property type="entry name" value="ADP RIBOSYLATION FACTOR-RELATED"/>
    <property type="match status" value="1"/>
</dbReference>
<keyword evidence="7 9" id="KW-0342">GTP-binding</keyword>
<dbReference type="VEuPathDB" id="AmoebaDB:ACA1_201450"/>
<evidence type="ECO:0000256" key="11">
    <source>
        <dbReference type="RuleBase" id="RU003925"/>
    </source>
</evidence>
<feature type="binding site" evidence="10">
    <location>
        <position position="30"/>
    </location>
    <ligand>
        <name>Mg(2+)</name>
        <dbReference type="ChEBI" id="CHEBI:18420"/>
    </ligand>
</feature>
<organism evidence="12 13">
    <name type="scientific">Acanthamoeba castellanii (strain ATCC 30010 / Neff)</name>
    <dbReference type="NCBI Taxonomy" id="1257118"/>
    <lineage>
        <taxon>Eukaryota</taxon>
        <taxon>Amoebozoa</taxon>
        <taxon>Discosea</taxon>
        <taxon>Longamoebia</taxon>
        <taxon>Centramoebida</taxon>
        <taxon>Acanthamoebidae</taxon>
        <taxon>Acanthamoeba</taxon>
    </lineage>
</organism>
<keyword evidence="10" id="KW-0460">Magnesium</keyword>
<comment type="similarity">
    <text evidence="2 11">Belongs to the small GTPase superfamily. Arf family.</text>
</comment>
<gene>
    <name evidence="12" type="ORF">ACA1_201450</name>
</gene>
<accession>L8H3G5</accession>
<dbReference type="SMART" id="SM00175">
    <property type="entry name" value="RAB"/>
    <property type="match status" value="1"/>
</dbReference>
<keyword evidence="4" id="KW-0931">ER-Golgi transport</keyword>
<comment type="function">
    <text evidence="8">GTP-binding protein that may be involved in protein trafficking. May modulate vesicle budding and uncoating within the Golgi apparatus.</text>
</comment>
<dbReference type="InterPro" id="IPR027417">
    <property type="entry name" value="P-loop_NTPase"/>
</dbReference>
<sequence length="181" mass="20263">MGSAFSKLFSKLGKKPVRLLMLGLDAAGKTTVLYKLKLGEFVQTIPTIGFNVETVKYKNLRFDCWDAGGQAKFRRLWHHYCQNSQGVIFVIDSTDHDRLSEARDELHRIMKEDSLENTLVLVLANKQDMPKALSKEEIAEALELSSLSKKWHIEATCATTGEGLYDALDWLVAGIQSGSSK</sequence>
<evidence type="ECO:0000313" key="13">
    <source>
        <dbReference type="Proteomes" id="UP000011083"/>
    </source>
</evidence>
<evidence type="ECO:0000256" key="3">
    <source>
        <dbReference type="ARBA" id="ARBA00022741"/>
    </source>
</evidence>
<dbReference type="PROSITE" id="PS51417">
    <property type="entry name" value="ARF"/>
    <property type="match status" value="1"/>
</dbReference>
<dbReference type="Proteomes" id="UP000011083">
    <property type="component" value="Unassembled WGS sequence"/>
</dbReference>
<evidence type="ECO:0000256" key="8">
    <source>
        <dbReference type="ARBA" id="ARBA00059050"/>
    </source>
</evidence>
<keyword evidence="3 9" id="KW-0547">Nucleotide-binding</keyword>
<keyword evidence="13" id="KW-1185">Reference proteome</keyword>
<evidence type="ECO:0000256" key="6">
    <source>
        <dbReference type="ARBA" id="ARBA00023034"/>
    </source>
</evidence>
<evidence type="ECO:0000256" key="9">
    <source>
        <dbReference type="PIRSR" id="PIRSR606689-1"/>
    </source>
</evidence>
<keyword evidence="6" id="KW-0333">Golgi apparatus</keyword>
<evidence type="ECO:0000256" key="4">
    <source>
        <dbReference type="ARBA" id="ARBA00022892"/>
    </source>
</evidence>
<reference evidence="12 13" key="1">
    <citation type="journal article" date="2013" name="Genome Biol.">
        <title>Genome of Acanthamoeba castellanii highlights extensive lateral gene transfer and early evolution of tyrosine kinase signaling.</title>
        <authorList>
            <person name="Clarke M."/>
            <person name="Lohan A.J."/>
            <person name="Liu B."/>
            <person name="Lagkouvardos I."/>
            <person name="Roy S."/>
            <person name="Zafar N."/>
            <person name="Bertelli C."/>
            <person name="Schilde C."/>
            <person name="Kianianmomeni A."/>
            <person name="Burglin T.R."/>
            <person name="Frech C."/>
            <person name="Turcotte B."/>
            <person name="Kopec K.O."/>
            <person name="Synnott J.M."/>
            <person name="Choo C."/>
            <person name="Paponov I."/>
            <person name="Finkler A."/>
            <person name="Soon Heng Tan C."/>
            <person name="Hutchins A.P."/>
            <person name="Weinmeier T."/>
            <person name="Rattei T."/>
            <person name="Chu J.S."/>
            <person name="Gimenez G."/>
            <person name="Irimia M."/>
            <person name="Rigden D.J."/>
            <person name="Fitzpatrick D.A."/>
            <person name="Lorenzo-Morales J."/>
            <person name="Bateman A."/>
            <person name="Chiu C.H."/>
            <person name="Tang P."/>
            <person name="Hegemann P."/>
            <person name="Fromm H."/>
            <person name="Raoult D."/>
            <person name="Greub G."/>
            <person name="Miranda-Saavedra D."/>
            <person name="Chen N."/>
            <person name="Nash P."/>
            <person name="Ginger M.L."/>
            <person name="Horn M."/>
            <person name="Schaap P."/>
            <person name="Caler L."/>
            <person name="Loftus B."/>
        </authorList>
    </citation>
    <scope>NUCLEOTIDE SEQUENCE [LARGE SCALE GENOMIC DNA]</scope>
    <source>
        <strain evidence="12 13">Neff</strain>
    </source>
</reference>
<dbReference type="SUPFAM" id="SSF52540">
    <property type="entry name" value="P-loop containing nucleoside triphosphate hydrolases"/>
    <property type="match status" value="1"/>
</dbReference>
<evidence type="ECO:0000256" key="5">
    <source>
        <dbReference type="ARBA" id="ARBA00022927"/>
    </source>
</evidence>
<dbReference type="FunFam" id="3.40.50.300:FF:000412">
    <property type="entry name" value="ADP-ribosylation factor 1"/>
    <property type="match status" value="1"/>
</dbReference>
<evidence type="ECO:0000313" key="12">
    <source>
        <dbReference type="EMBL" id="ELR19777.1"/>
    </source>
</evidence>
<name>L8H3G5_ACACF</name>
<dbReference type="GO" id="GO:0046872">
    <property type="term" value="F:metal ion binding"/>
    <property type="evidence" value="ECO:0007669"/>
    <property type="project" value="UniProtKB-KW"/>
</dbReference>
<dbReference type="RefSeq" id="XP_004341872.1">
    <property type="nucleotide sequence ID" value="XM_004341824.1"/>
</dbReference>
<dbReference type="Gene3D" id="3.40.50.300">
    <property type="entry name" value="P-loop containing nucleotide triphosphate hydrolases"/>
    <property type="match status" value="1"/>
</dbReference>
<evidence type="ECO:0000256" key="1">
    <source>
        <dbReference type="ARBA" id="ARBA00004555"/>
    </source>
</evidence>
<dbReference type="GO" id="GO:0030010">
    <property type="term" value="P:establishment of cell polarity"/>
    <property type="evidence" value="ECO:0007669"/>
    <property type="project" value="UniProtKB-ARBA"/>
</dbReference>
<feature type="binding site" evidence="9">
    <location>
        <begin position="23"/>
        <end position="30"/>
    </location>
    <ligand>
        <name>GTP</name>
        <dbReference type="ChEBI" id="CHEBI:37565"/>
    </ligand>
</feature>
<dbReference type="STRING" id="1257118.L8H3G5"/>
<dbReference type="InterPro" id="IPR006689">
    <property type="entry name" value="Small_GTPase_ARF/SAR"/>
</dbReference>
<protein>
    <submittedName>
        <fullName evidence="12">ADPribosylation factor, putative</fullName>
    </submittedName>
</protein>
<proteinExistence type="inferred from homology"/>